<dbReference type="AlphaFoldDB" id="A0A433SUY1"/>
<organism evidence="2 3">
    <name type="scientific">Elysia chlorotica</name>
    <name type="common">Eastern emerald elysia</name>
    <name type="synonym">Sea slug</name>
    <dbReference type="NCBI Taxonomy" id="188477"/>
    <lineage>
        <taxon>Eukaryota</taxon>
        <taxon>Metazoa</taxon>
        <taxon>Spiralia</taxon>
        <taxon>Lophotrochozoa</taxon>
        <taxon>Mollusca</taxon>
        <taxon>Gastropoda</taxon>
        <taxon>Heterobranchia</taxon>
        <taxon>Euthyneura</taxon>
        <taxon>Panpulmonata</taxon>
        <taxon>Sacoglossa</taxon>
        <taxon>Placobranchoidea</taxon>
        <taxon>Plakobranchidae</taxon>
        <taxon>Elysia</taxon>
    </lineage>
</organism>
<evidence type="ECO:0000313" key="2">
    <source>
        <dbReference type="EMBL" id="RUS73100.1"/>
    </source>
</evidence>
<reference evidence="2 3" key="1">
    <citation type="submission" date="2019-01" db="EMBL/GenBank/DDBJ databases">
        <title>A draft genome assembly of the solar-powered sea slug Elysia chlorotica.</title>
        <authorList>
            <person name="Cai H."/>
            <person name="Li Q."/>
            <person name="Fang X."/>
            <person name="Li J."/>
            <person name="Curtis N.E."/>
            <person name="Altenburger A."/>
            <person name="Shibata T."/>
            <person name="Feng M."/>
            <person name="Maeda T."/>
            <person name="Schwartz J.A."/>
            <person name="Shigenobu S."/>
            <person name="Lundholm N."/>
            <person name="Nishiyama T."/>
            <person name="Yang H."/>
            <person name="Hasebe M."/>
            <person name="Li S."/>
            <person name="Pierce S.K."/>
            <person name="Wang J."/>
        </authorList>
    </citation>
    <scope>NUCLEOTIDE SEQUENCE [LARGE SCALE GENOMIC DNA]</scope>
    <source>
        <strain evidence="2">EC2010</strain>
        <tissue evidence="2">Whole organism of an adult</tissue>
    </source>
</reference>
<dbReference type="Proteomes" id="UP000271974">
    <property type="component" value="Unassembled WGS sequence"/>
</dbReference>
<gene>
    <name evidence="2" type="ORF">EGW08_019122</name>
</gene>
<proteinExistence type="predicted"/>
<comment type="caution">
    <text evidence="2">The sequence shown here is derived from an EMBL/GenBank/DDBJ whole genome shotgun (WGS) entry which is preliminary data.</text>
</comment>
<feature type="non-terminal residue" evidence="2">
    <location>
        <position position="101"/>
    </location>
</feature>
<evidence type="ECO:0000313" key="3">
    <source>
        <dbReference type="Proteomes" id="UP000271974"/>
    </source>
</evidence>
<sequence length="101" mass="11621">MIFQFRILVLYIIWMFIESGNGSRRPLSLGLNCTYTLHDSNDRVYTGHPFLGICDTVENKNTTATLEIYGPGRRLRAVYMFPDAVTPLTTLPEKIYFLMIP</sequence>
<accession>A0A433SUY1</accession>
<feature type="chain" id="PRO_5019051310" description="CUB domain-containing protein" evidence="1">
    <location>
        <begin position="23"/>
        <end position="101"/>
    </location>
</feature>
<name>A0A433SUY1_ELYCH</name>
<protein>
    <recommendedName>
        <fullName evidence="4">CUB domain-containing protein</fullName>
    </recommendedName>
</protein>
<dbReference type="EMBL" id="RQTK01000976">
    <property type="protein sequence ID" value="RUS73100.1"/>
    <property type="molecule type" value="Genomic_DNA"/>
</dbReference>
<evidence type="ECO:0000256" key="1">
    <source>
        <dbReference type="SAM" id="SignalP"/>
    </source>
</evidence>
<feature type="signal peptide" evidence="1">
    <location>
        <begin position="1"/>
        <end position="22"/>
    </location>
</feature>
<evidence type="ECO:0008006" key="4">
    <source>
        <dbReference type="Google" id="ProtNLM"/>
    </source>
</evidence>
<keyword evidence="3" id="KW-1185">Reference proteome</keyword>
<keyword evidence="1" id="KW-0732">Signal</keyword>